<evidence type="ECO:0000256" key="3">
    <source>
        <dbReference type="ARBA" id="ARBA00022840"/>
    </source>
</evidence>
<dbReference type="Pfam" id="PF03969">
    <property type="entry name" value="AFG1_ATPase"/>
    <property type="match status" value="1"/>
</dbReference>
<dbReference type="Proteomes" id="UP000195602">
    <property type="component" value="Unassembled WGS sequence"/>
</dbReference>
<dbReference type="Gene3D" id="3.40.50.300">
    <property type="entry name" value="P-loop containing nucleotide triphosphate hydrolases"/>
    <property type="match status" value="1"/>
</dbReference>
<dbReference type="NCBIfam" id="NF040713">
    <property type="entry name" value="ZapE"/>
    <property type="match status" value="1"/>
</dbReference>
<dbReference type="GO" id="GO:0016887">
    <property type="term" value="F:ATP hydrolysis activity"/>
    <property type="evidence" value="ECO:0007669"/>
    <property type="project" value="InterPro"/>
</dbReference>
<dbReference type="PANTHER" id="PTHR12169">
    <property type="entry name" value="ATPASE N2B"/>
    <property type="match status" value="1"/>
</dbReference>
<reference evidence="4 5" key="1">
    <citation type="submission" date="2017-04" db="EMBL/GenBank/DDBJ databases">
        <title>Draft genome of the yeast Clavispora lusitaniae type strain CBS 6936.</title>
        <authorList>
            <person name="Durrens P."/>
            <person name="Klopp C."/>
            <person name="Biteau N."/>
            <person name="Fitton-Ouhabi V."/>
            <person name="Dementhon K."/>
            <person name="Accoceberry I."/>
            <person name="Sherman D.J."/>
            <person name="Noel T."/>
        </authorList>
    </citation>
    <scope>NUCLEOTIDE SEQUENCE [LARGE SCALE GENOMIC DNA]</scope>
    <source>
        <strain evidence="4 5">CBS 6936</strain>
    </source>
</reference>
<comment type="caution">
    <text evidence="4">The sequence shown here is derived from an EMBL/GenBank/DDBJ whole genome shotgun (WGS) entry which is preliminary data.</text>
</comment>
<dbReference type="SUPFAM" id="SSF52540">
    <property type="entry name" value="P-loop containing nucleoside triphosphate hydrolases"/>
    <property type="match status" value="1"/>
</dbReference>
<sequence>MKKLELQHAEEVSQVNSQVEPLHRLRSWFKKDIETKKKDLIRYLTDEEELANIAAPQGLLVNGEVGCGKSMLMDIFASTLPYKSKMRWHYNNFILWVYEEIHRIQKEKMLTLSVSGKHKMTIENEFILFEIAQKMISRSTVFMLDEFMLPDVASAQIVRILFTYYFKLGGVLIATSNKLPEELYSSEFNKSRFKSFVGILNTRCVAVDMRSSIDYRAQFALDSVVSPNLVVQENNINHDIEWLDLVKRRALQIEPHSYLHDPRISISDLPSKRSTFTVYNRTSTLDTTFKDNSVCYVTFDYICKGLFSSSDYITLASIYHTVIIDSVPVMTRKMKNEARRFITLLDALYEARCQLYLRTEAPVEKLFFPEGKKETDTASVQEEEMFAKTAIAASNPYRPNVASYDTDHAKEYETKNPKDVNFGDVKAFTGEDEKFAYKRAVSRIREMVESDRWRKANQWVPVHQRLRPWGSRSDQREVKKLNKEEKEEDVKLNISRQEIKSILQDNLPRDVGQQYNMTFRQFNQKVAPAFSSLQHFWSMGEWTVEQHQKIKDKIARRWVGSSIKKPESK</sequence>
<comment type="similarity">
    <text evidence="1">Belongs to the AFG1 ATPase family.</text>
</comment>
<dbReference type="GO" id="GO:0005739">
    <property type="term" value="C:mitochondrion"/>
    <property type="evidence" value="ECO:0007669"/>
    <property type="project" value="TreeGrafter"/>
</dbReference>
<organism evidence="4 5">
    <name type="scientific">Clavispora lusitaniae</name>
    <name type="common">Candida lusitaniae</name>
    <dbReference type="NCBI Taxonomy" id="36911"/>
    <lineage>
        <taxon>Eukaryota</taxon>
        <taxon>Fungi</taxon>
        <taxon>Dikarya</taxon>
        <taxon>Ascomycota</taxon>
        <taxon>Saccharomycotina</taxon>
        <taxon>Pichiomycetes</taxon>
        <taxon>Metschnikowiaceae</taxon>
        <taxon>Clavispora</taxon>
    </lineage>
</organism>
<proteinExistence type="inferred from homology"/>
<dbReference type="PANTHER" id="PTHR12169:SF2">
    <property type="entry name" value="AFG1P"/>
    <property type="match status" value="1"/>
</dbReference>
<dbReference type="FunFam" id="3.40.50.300:FF:002222">
    <property type="entry name" value="AFG1-family ATPase, variant"/>
    <property type="match status" value="1"/>
</dbReference>
<dbReference type="EMBL" id="LYUB02000010">
    <property type="protein sequence ID" value="OVF07957.1"/>
    <property type="molecule type" value="Genomic_DNA"/>
</dbReference>
<dbReference type="GO" id="GO:0005524">
    <property type="term" value="F:ATP binding"/>
    <property type="evidence" value="ECO:0007669"/>
    <property type="project" value="UniProtKB-KW"/>
</dbReference>
<evidence type="ECO:0000313" key="4">
    <source>
        <dbReference type="EMBL" id="OVF07957.1"/>
    </source>
</evidence>
<keyword evidence="2" id="KW-0547">Nucleotide-binding</keyword>
<dbReference type="InterPro" id="IPR027417">
    <property type="entry name" value="P-loop_NTPase"/>
</dbReference>
<dbReference type="KEGG" id="clus:A9F13_10g00902"/>
<accession>A0AA91PYT3</accession>
<dbReference type="InterPro" id="IPR005654">
    <property type="entry name" value="ATPase_AFG1-like"/>
</dbReference>
<evidence type="ECO:0000256" key="2">
    <source>
        <dbReference type="ARBA" id="ARBA00022741"/>
    </source>
</evidence>
<name>A0AA91PYT3_CLALS</name>
<dbReference type="AlphaFoldDB" id="A0AA91PYT3"/>
<protein>
    <submittedName>
        <fullName evidence="4">Homoaconitase, mitochondrial</fullName>
    </submittedName>
</protein>
<keyword evidence="3" id="KW-0067">ATP-binding</keyword>
<gene>
    <name evidence="4" type="ORF">A9F13_10g00902</name>
</gene>
<evidence type="ECO:0000313" key="5">
    <source>
        <dbReference type="Proteomes" id="UP000195602"/>
    </source>
</evidence>
<evidence type="ECO:0000256" key="1">
    <source>
        <dbReference type="ARBA" id="ARBA00010322"/>
    </source>
</evidence>